<keyword evidence="3" id="KW-1185">Reference proteome</keyword>
<proteinExistence type="predicted"/>
<evidence type="ECO:0000256" key="1">
    <source>
        <dbReference type="SAM" id="MobiDB-lite"/>
    </source>
</evidence>
<organism evidence="2 3">
    <name type="scientific">Saccharothrix mutabilis subsp. mutabilis</name>
    <dbReference type="NCBI Taxonomy" id="66855"/>
    <lineage>
        <taxon>Bacteria</taxon>
        <taxon>Bacillati</taxon>
        <taxon>Actinomycetota</taxon>
        <taxon>Actinomycetes</taxon>
        <taxon>Pseudonocardiales</taxon>
        <taxon>Pseudonocardiaceae</taxon>
        <taxon>Saccharothrix</taxon>
    </lineage>
</organism>
<protein>
    <recommendedName>
        <fullName evidence="4">DUF222 domain-containing protein</fullName>
    </recommendedName>
</protein>
<dbReference type="EMBL" id="BAAABU010000002">
    <property type="protein sequence ID" value="GAA0216816.1"/>
    <property type="molecule type" value="Genomic_DNA"/>
</dbReference>
<accession>A0ABP3CW00</accession>
<dbReference type="Proteomes" id="UP001500416">
    <property type="component" value="Unassembled WGS sequence"/>
</dbReference>
<comment type="caution">
    <text evidence="2">The sequence shown here is derived from an EMBL/GenBank/DDBJ whole genome shotgun (WGS) entry which is preliminary data.</text>
</comment>
<feature type="region of interest" description="Disordered" evidence="1">
    <location>
        <begin position="409"/>
        <end position="435"/>
    </location>
</feature>
<evidence type="ECO:0008006" key="4">
    <source>
        <dbReference type="Google" id="ProtNLM"/>
    </source>
</evidence>
<evidence type="ECO:0000313" key="3">
    <source>
        <dbReference type="Proteomes" id="UP001500416"/>
    </source>
</evidence>
<feature type="compositionally biased region" description="Basic and acidic residues" evidence="1">
    <location>
        <begin position="417"/>
        <end position="435"/>
    </location>
</feature>
<evidence type="ECO:0000313" key="2">
    <source>
        <dbReference type="EMBL" id="GAA0216816.1"/>
    </source>
</evidence>
<gene>
    <name evidence="2" type="ORF">GCM10010492_13320</name>
</gene>
<reference evidence="3" key="1">
    <citation type="journal article" date="2019" name="Int. J. Syst. Evol. Microbiol.">
        <title>The Global Catalogue of Microorganisms (GCM) 10K type strain sequencing project: providing services to taxonomists for standard genome sequencing and annotation.</title>
        <authorList>
            <consortium name="The Broad Institute Genomics Platform"/>
            <consortium name="The Broad Institute Genome Sequencing Center for Infectious Disease"/>
            <person name="Wu L."/>
            <person name="Ma J."/>
        </authorList>
    </citation>
    <scope>NUCLEOTIDE SEQUENCE [LARGE SCALE GENOMIC DNA]</scope>
    <source>
        <strain evidence="3">JCM 3380</strain>
    </source>
</reference>
<sequence length="435" mass="45528">MSSGGIVLAPVALPVVAAGAVVVVGAVAVGAGAVLLARAANAAVEGSVRALGEHGARLEAEVAGLEAAAADARRWEVAAADVVAVNARIRLLRDRAATAGATVAVPAPLTLTAGRDPAELARWVRQAQVDLARAQEALDARVPAPALAIGKSTVDTKMADALAGHREALRRRYATAVAAAPEPVSPGEVERVLALLDPDATTDERAAALTAAALVAAHPEEKHVYLAALRRRITAEINPRAARRRLAASWVQVLEDGPLTEALAGAQPPPDLADTADRLRAVVAGTHDLTARLRTEAARLLEWAEETAQRFFVCELVKHHLTDLGYRVEDTFDAGGSAGLRLARADWSGEHTADVWVDAHATVHGRVVREVAAAGDDARITDLERCDTFADDLAAVAALMPEAQAVVDRTAAPEVRAAADDRSGTATTDRRRERR</sequence>
<dbReference type="RefSeq" id="WP_343932726.1">
    <property type="nucleotide sequence ID" value="NZ_BAAABU010000002.1"/>
</dbReference>
<name>A0ABP3CW00_9PSEU</name>